<evidence type="ECO:0000313" key="3">
    <source>
        <dbReference type="Proteomes" id="UP000236447"/>
    </source>
</evidence>
<dbReference type="AlphaFoldDB" id="A0A2I7KGS6"/>
<feature type="transmembrane region" description="Helical" evidence="1">
    <location>
        <begin position="44"/>
        <end position="63"/>
    </location>
</feature>
<evidence type="ECO:0000313" key="2">
    <source>
        <dbReference type="EMBL" id="AUR01795.1"/>
    </source>
</evidence>
<sequence length="65" mass="6667">MSKTGKCGHCGYEPVAMRAKVCPKCHGEDPILAGASLGDWGKGFGLAVVALAVMIGMIAVFGFPN</sequence>
<reference evidence="2 3" key="2">
    <citation type="journal article" date="2017" name="Genome Biol. Evol.">
        <title>Trajectories and Drivers of Genome Evolution in Surface-Associated Marine Phaeobacter.</title>
        <authorList>
            <person name="Freese H.M."/>
            <person name="Sikorski J."/>
            <person name="Bunk B."/>
            <person name="Scheuner C."/>
            <person name="Meier-Kolthoff J.P."/>
            <person name="Sproer C."/>
            <person name="Gram L."/>
            <person name="Overmann J."/>
        </authorList>
    </citation>
    <scope>NUCLEOTIDE SEQUENCE [LARGE SCALE GENOMIC DNA]</scope>
    <source>
        <strain evidence="2 3">P88</strain>
        <plasmid evidence="3">pp88_e</plasmid>
    </source>
</reference>
<proteinExistence type="predicted"/>
<protein>
    <submittedName>
        <fullName evidence="2">Uncharacterized protein</fullName>
    </submittedName>
</protein>
<accession>A0A2I7KGS6</accession>
<evidence type="ECO:0000256" key="1">
    <source>
        <dbReference type="SAM" id="Phobius"/>
    </source>
</evidence>
<keyword evidence="1" id="KW-0472">Membrane</keyword>
<dbReference type="Proteomes" id="UP000236447">
    <property type="component" value="Plasmid pP88_e"/>
</dbReference>
<keyword evidence="2" id="KW-0614">Plasmid</keyword>
<name>A0A2I7KGS6_9RHOB</name>
<keyword evidence="1" id="KW-0812">Transmembrane</keyword>
<dbReference type="EMBL" id="CP010730">
    <property type="protein sequence ID" value="AUR01795.1"/>
    <property type="molecule type" value="Genomic_DNA"/>
</dbReference>
<geneLocation type="plasmid" evidence="3">
    <name>pp88_e</name>
</geneLocation>
<gene>
    <name evidence="2" type="ORF">PhaeoP88_04483</name>
</gene>
<organism evidence="2 3">
    <name type="scientific">Phaeobacter inhibens</name>
    <dbReference type="NCBI Taxonomy" id="221822"/>
    <lineage>
        <taxon>Bacteria</taxon>
        <taxon>Pseudomonadati</taxon>
        <taxon>Pseudomonadota</taxon>
        <taxon>Alphaproteobacteria</taxon>
        <taxon>Rhodobacterales</taxon>
        <taxon>Roseobacteraceae</taxon>
        <taxon>Phaeobacter</taxon>
    </lineage>
</organism>
<reference evidence="2 3" key="1">
    <citation type="journal article" date="2017" name="Front. Microbiol.">
        <title>Phaeobacter piscinae sp. nov., a species of the Roseobacter group and potential aquaculture probiont.</title>
        <authorList>
            <person name="Sonnenschein E.C."/>
            <person name="Phippen C.B.W."/>
            <person name="Nielsen K.F."/>
            <person name="Mateiu R.V."/>
            <person name="Melchiorsen J."/>
            <person name="Gram L."/>
            <person name="Overmann J."/>
            <person name="Freese H.M."/>
        </authorList>
    </citation>
    <scope>NUCLEOTIDE SEQUENCE [LARGE SCALE GENOMIC DNA]</scope>
    <source>
        <strain evidence="2 3">P88</strain>
        <plasmid evidence="3">pp88_e</plasmid>
    </source>
</reference>
<keyword evidence="1" id="KW-1133">Transmembrane helix</keyword>